<proteinExistence type="predicted"/>
<accession>A0AAV9P3V1</accession>
<reference evidence="1 2" key="1">
    <citation type="submission" date="2023-08" db="EMBL/GenBank/DDBJ databases">
        <title>Black Yeasts Isolated from many extreme environments.</title>
        <authorList>
            <person name="Coleine C."/>
            <person name="Stajich J.E."/>
            <person name="Selbmann L."/>
        </authorList>
    </citation>
    <scope>NUCLEOTIDE SEQUENCE [LARGE SCALE GENOMIC DNA]</scope>
    <source>
        <strain evidence="1 2">CCFEE 5935</strain>
    </source>
</reference>
<dbReference type="RefSeq" id="XP_064655990.1">
    <property type="nucleotide sequence ID" value="XM_064805530.1"/>
</dbReference>
<dbReference type="Proteomes" id="UP001337655">
    <property type="component" value="Unassembled WGS sequence"/>
</dbReference>
<protein>
    <submittedName>
        <fullName evidence="1">Uncharacterized protein</fullName>
    </submittedName>
</protein>
<name>A0AAV9P3V1_9PEZI</name>
<gene>
    <name evidence="1" type="ORF">LTR77_008298</name>
</gene>
<evidence type="ECO:0000313" key="2">
    <source>
        <dbReference type="Proteomes" id="UP001337655"/>
    </source>
</evidence>
<dbReference type="EMBL" id="JAVRRT010000014">
    <property type="protein sequence ID" value="KAK5166037.1"/>
    <property type="molecule type" value="Genomic_DNA"/>
</dbReference>
<dbReference type="GeneID" id="89929631"/>
<sequence>MFMSKVVLSGGRGSAFGGSSGAPDFPKNDHVHFMQQHTLPTPPALHIVYSLTCPTTHETTILHLYHTSAVDSSIIACFQGDAFQPRNNQTQNGPKDAPPVRYEPDAYTVAVRPGIRSSRLDRHPRLRVSGTHFAIFFELGSYREGTSQNVG</sequence>
<comment type="caution">
    <text evidence="1">The sequence shown here is derived from an EMBL/GenBank/DDBJ whole genome shotgun (WGS) entry which is preliminary data.</text>
</comment>
<dbReference type="AlphaFoldDB" id="A0AAV9P3V1"/>
<evidence type="ECO:0000313" key="1">
    <source>
        <dbReference type="EMBL" id="KAK5166037.1"/>
    </source>
</evidence>
<keyword evidence="2" id="KW-1185">Reference proteome</keyword>
<organism evidence="1 2">
    <name type="scientific">Saxophila tyrrhenica</name>
    <dbReference type="NCBI Taxonomy" id="1690608"/>
    <lineage>
        <taxon>Eukaryota</taxon>
        <taxon>Fungi</taxon>
        <taxon>Dikarya</taxon>
        <taxon>Ascomycota</taxon>
        <taxon>Pezizomycotina</taxon>
        <taxon>Dothideomycetes</taxon>
        <taxon>Dothideomycetidae</taxon>
        <taxon>Mycosphaerellales</taxon>
        <taxon>Extremaceae</taxon>
        <taxon>Saxophila</taxon>
    </lineage>
</organism>